<feature type="transmembrane region" description="Helical" evidence="2">
    <location>
        <begin position="6"/>
        <end position="28"/>
    </location>
</feature>
<organism evidence="3">
    <name type="scientific">Microvirus mar13</name>
    <dbReference type="NCBI Taxonomy" id="2851145"/>
    <lineage>
        <taxon>Viruses</taxon>
        <taxon>Monodnaviria</taxon>
        <taxon>Sangervirae</taxon>
        <taxon>Phixviricota</taxon>
        <taxon>Malgrandaviricetes</taxon>
        <taxon>Petitvirales</taxon>
        <taxon>Microviridae</taxon>
    </lineage>
</organism>
<name>A0A8F5MIR9_9VIRU</name>
<protein>
    <submittedName>
        <fullName evidence="3">Uncharacterized protein</fullName>
    </submittedName>
</protein>
<reference evidence="3" key="1">
    <citation type="submission" date="2021-04" db="EMBL/GenBank/DDBJ databases">
        <title>Genomes of microviruses identified in yellow-bellied marmot fecal samples.</title>
        <authorList>
            <person name="Varsani A."/>
            <person name="Kraberger S."/>
            <person name="Chatterjee A."/>
            <person name="Richet C."/>
            <person name="Fontenele R.S."/>
            <person name="Schmidlin K."/>
            <person name="Blumstein D.T."/>
        </authorList>
    </citation>
    <scope>NUCLEOTIDE SEQUENCE</scope>
    <source>
        <strain evidence="3">Mar13</strain>
    </source>
</reference>
<accession>A0A8F5MIR9</accession>
<evidence type="ECO:0000313" key="3">
    <source>
        <dbReference type="EMBL" id="QXN75045.1"/>
    </source>
</evidence>
<proteinExistence type="predicted"/>
<keyword evidence="2" id="KW-1133">Transmembrane helix</keyword>
<dbReference type="EMBL" id="MZ089759">
    <property type="protein sequence ID" value="QXN75045.1"/>
    <property type="molecule type" value="Genomic_DNA"/>
</dbReference>
<keyword evidence="2" id="KW-0472">Membrane</keyword>
<keyword evidence="2" id="KW-0812">Transmembrane</keyword>
<evidence type="ECO:0000256" key="2">
    <source>
        <dbReference type="SAM" id="Phobius"/>
    </source>
</evidence>
<feature type="region of interest" description="Disordered" evidence="1">
    <location>
        <begin position="174"/>
        <end position="194"/>
    </location>
</feature>
<evidence type="ECO:0000256" key="1">
    <source>
        <dbReference type="SAM" id="MobiDB-lite"/>
    </source>
</evidence>
<sequence>MWFIDHWQLLLEIAFAAVGVVYAVCVFLKTRNISKTLNAFKEVYDLKYKTLETNKKQRPKPTEFSEYKDAYVLNPATNELEKLPTQENIQERINSFLECALDRALEKFMPKNVVERDDVAEEYAASRVDLADLADAMEIAEQYRERFGLSENASMADIYARVDKEAAALKAKLDSFSAPAPTPAPTPAFEEVKK</sequence>